<sequence>MRRLGIASAQTLVVTMASPPVVESVVTAARAEQPDLVIVARARDAKHAARLYDLDVTDAVPEAIEASLQLSEALLVNIGIPMGRAIASIHEKRDEFRKALQGPDKHGRTRRAIRTSSMQTGREVRPDHSEG</sequence>
<reference evidence="6" key="1">
    <citation type="submission" date="2022-09" db="EMBL/GenBank/DDBJ databases">
        <title>Novosphingobium sp. Nov., a polycyclic aromatic hydrocarbon-degrading bacterium isolated form mangrove sediments in HongKong.</title>
        <authorList>
            <person name="Hu Z."/>
        </authorList>
    </citation>
    <scope>NUCLEOTIDE SEQUENCE</scope>
    <source>
        <strain evidence="6">HK4-1</strain>
    </source>
</reference>
<dbReference type="Pfam" id="PF02254">
    <property type="entry name" value="TrkA_N"/>
    <property type="match status" value="1"/>
</dbReference>
<protein>
    <submittedName>
        <fullName evidence="6">NAD-binding protein</fullName>
    </submittedName>
</protein>
<evidence type="ECO:0000256" key="1">
    <source>
        <dbReference type="ARBA" id="ARBA00022448"/>
    </source>
</evidence>
<keyword evidence="3" id="KW-0406">Ion transport</keyword>
<dbReference type="InterPro" id="IPR003148">
    <property type="entry name" value="RCK_N"/>
</dbReference>
<accession>A0ABT2I8D8</accession>
<keyword evidence="2" id="KW-0050">Antiport</keyword>
<proteinExistence type="predicted"/>
<dbReference type="PANTHER" id="PTHR46157">
    <property type="entry name" value="K(+) EFFLUX ANTIPORTER 3, CHLOROPLASTIC"/>
    <property type="match status" value="1"/>
</dbReference>
<feature type="domain" description="RCK N-terminal" evidence="5">
    <location>
        <begin position="1"/>
        <end position="60"/>
    </location>
</feature>
<organism evidence="6 7">
    <name type="scientific">Novosphingobium mangrovi</name>
    <name type="common">ex Huang et al. 2023</name>
    <dbReference type="NCBI Taxonomy" id="2976432"/>
    <lineage>
        <taxon>Bacteria</taxon>
        <taxon>Pseudomonadati</taxon>
        <taxon>Pseudomonadota</taxon>
        <taxon>Alphaproteobacteria</taxon>
        <taxon>Sphingomonadales</taxon>
        <taxon>Sphingomonadaceae</taxon>
        <taxon>Novosphingobium</taxon>
    </lineage>
</organism>
<gene>
    <name evidence="6" type="ORF">NZK81_16155</name>
</gene>
<evidence type="ECO:0000256" key="3">
    <source>
        <dbReference type="ARBA" id="ARBA00023065"/>
    </source>
</evidence>
<dbReference type="SUPFAM" id="SSF51735">
    <property type="entry name" value="NAD(P)-binding Rossmann-fold domains"/>
    <property type="match status" value="1"/>
</dbReference>
<dbReference type="PANTHER" id="PTHR46157:SF4">
    <property type="entry name" value="K(+) EFFLUX ANTIPORTER 3, CHLOROPLASTIC"/>
    <property type="match status" value="1"/>
</dbReference>
<dbReference type="InterPro" id="IPR036291">
    <property type="entry name" value="NAD(P)-bd_dom_sf"/>
</dbReference>
<evidence type="ECO:0000256" key="2">
    <source>
        <dbReference type="ARBA" id="ARBA00022449"/>
    </source>
</evidence>
<name>A0ABT2I8D8_9SPHN</name>
<dbReference type="Gene3D" id="3.40.50.720">
    <property type="entry name" value="NAD(P)-binding Rossmann-like Domain"/>
    <property type="match status" value="1"/>
</dbReference>
<dbReference type="Proteomes" id="UP001165583">
    <property type="component" value="Unassembled WGS sequence"/>
</dbReference>
<comment type="caution">
    <text evidence="6">The sequence shown here is derived from an EMBL/GenBank/DDBJ whole genome shotgun (WGS) entry which is preliminary data.</text>
</comment>
<dbReference type="RefSeq" id="WP_229710617.1">
    <property type="nucleotide sequence ID" value="NZ_JANZXA010000011.1"/>
</dbReference>
<dbReference type="EMBL" id="JANZXA010000011">
    <property type="protein sequence ID" value="MCT2401081.1"/>
    <property type="molecule type" value="Genomic_DNA"/>
</dbReference>
<evidence type="ECO:0000313" key="6">
    <source>
        <dbReference type="EMBL" id="MCT2401081.1"/>
    </source>
</evidence>
<evidence type="ECO:0000256" key="4">
    <source>
        <dbReference type="SAM" id="MobiDB-lite"/>
    </source>
</evidence>
<evidence type="ECO:0000313" key="7">
    <source>
        <dbReference type="Proteomes" id="UP001165583"/>
    </source>
</evidence>
<feature type="compositionally biased region" description="Basic and acidic residues" evidence="4">
    <location>
        <begin position="122"/>
        <end position="131"/>
    </location>
</feature>
<evidence type="ECO:0000259" key="5">
    <source>
        <dbReference type="Pfam" id="PF02254"/>
    </source>
</evidence>
<keyword evidence="7" id="KW-1185">Reference proteome</keyword>
<keyword evidence="1" id="KW-0813">Transport</keyword>
<feature type="region of interest" description="Disordered" evidence="4">
    <location>
        <begin position="100"/>
        <end position="131"/>
    </location>
</feature>